<accession>A0A9Q0H7X9</accession>
<gene>
    <name evidence="1" type="ORF">NE237_020795</name>
</gene>
<dbReference type="AlphaFoldDB" id="A0A9Q0H7X9"/>
<sequence>MVNDGSDADGSTVTKGQGDCIQGCGFIYDETEHFVLDGNLLFIDAQEYEQRSSIVMEFGLADSVMVRGVLGYAVGYSEASGYSKVVGAIFFSGMHVAGGFRLLGVGSRIVSLGDGGQGVLMNQARELDQGAFGSKEQQEDGIPRMERNPRVDLGYFLRFPTEVQLAKDIPSGEGTGSQVMSVQIVFIIGGTMTEGCDLLSHEGFFGVLSSHVILRFGSGQRTIGVARPNSDVARDPKDQQMQQGRKEEFRLNFTIHGILIGLQSMETRVEKIMTSLNLQMDFKSRRRERREVKGDDSIKMIRALLGRDPGSLPWCRSVWQEAGDCTWSDRGGRWPRIALQGCG</sequence>
<organism evidence="1 2">
    <name type="scientific">Protea cynaroides</name>
    <dbReference type="NCBI Taxonomy" id="273540"/>
    <lineage>
        <taxon>Eukaryota</taxon>
        <taxon>Viridiplantae</taxon>
        <taxon>Streptophyta</taxon>
        <taxon>Embryophyta</taxon>
        <taxon>Tracheophyta</taxon>
        <taxon>Spermatophyta</taxon>
        <taxon>Magnoliopsida</taxon>
        <taxon>Proteales</taxon>
        <taxon>Proteaceae</taxon>
        <taxon>Protea</taxon>
    </lineage>
</organism>
<evidence type="ECO:0000313" key="2">
    <source>
        <dbReference type="Proteomes" id="UP001141806"/>
    </source>
</evidence>
<comment type="caution">
    <text evidence="1">The sequence shown here is derived from an EMBL/GenBank/DDBJ whole genome shotgun (WGS) entry which is preliminary data.</text>
</comment>
<keyword evidence="2" id="KW-1185">Reference proteome</keyword>
<dbReference type="EMBL" id="JAMYWD010000009">
    <property type="protein sequence ID" value="KAJ4960885.1"/>
    <property type="molecule type" value="Genomic_DNA"/>
</dbReference>
<name>A0A9Q0H7X9_9MAGN</name>
<protein>
    <submittedName>
        <fullName evidence="1">Uncharacterized protein</fullName>
    </submittedName>
</protein>
<dbReference type="Proteomes" id="UP001141806">
    <property type="component" value="Unassembled WGS sequence"/>
</dbReference>
<proteinExistence type="predicted"/>
<reference evidence="1" key="1">
    <citation type="journal article" date="2023" name="Plant J.">
        <title>The genome of the king protea, Protea cynaroides.</title>
        <authorList>
            <person name="Chang J."/>
            <person name="Duong T.A."/>
            <person name="Schoeman C."/>
            <person name="Ma X."/>
            <person name="Roodt D."/>
            <person name="Barker N."/>
            <person name="Li Z."/>
            <person name="Van de Peer Y."/>
            <person name="Mizrachi E."/>
        </authorList>
    </citation>
    <scope>NUCLEOTIDE SEQUENCE</scope>
    <source>
        <tissue evidence="1">Young leaves</tissue>
    </source>
</reference>
<evidence type="ECO:0000313" key="1">
    <source>
        <dbReference type="EMBL" id="KAJ4960885.1"/>
    </source>
</evidence>